<dbReference type="InterPro" id="IPR013103">
    <property type="entry name" value="RVT_2"/>
</dbReference>
<reference evidence="14 15" key="1">
    <citation type="submission" date="2024-02" db="EMBL/GenBank/DDBJ databases">
        <title>High-quality chromosome-scale genome assembly of Pensacola bahiagrass (Paspalum notatum Flugge var. saurae).</title>
        <authorList>
            <person name="Vega J.M."/>
            <person name="Podio M."/>
            <person name="Orjuela J."/>
            <person name="Siena L.A."/>
            <person name="Pessino S.C."/>
            <person name="Combes M.C."/>
            <person name="Mariac C."/>
            <person name="Albertini E."/>
            <person name="Pupilli F."/>
            <person name="Ortiz J.P.A."/>
            <person name="Leblanc O."/>
        </authorList>
    </citation>
    <scope>NUCLEOTIDE SEQUENCE [LARGE SCALE GENOMIC DNA]</scope>
    <source>
        <strain evidence="14">R1</strain>
        <tissue evidence="14">Leaf</tissue>
    </source>
</reference>
<evidence type="ECO:0000259" key="12">
    <source>
        <dbReference type="Pfam" id="PF23559"/>
    </source>
</evidence>
<sequence length="1701" mass="190465">MDCAGKEEGEEEEDIESFEANKKEQGLEPNGAEQAHFNAESHKKSLSHSSPWFGRMHPNLPPPPVSASSLGTMEGAVSVSLGVVRSLPAKLERLLSPESGGNGPLLKAEKNKIRLLKDHLQEFMDKYLIELSEVEAPTSTARCWVKEVRELSYDIDDFLDELIHRLHGGGAASAANQKNLQGKVARLREGLTRSRWVADETSRFRARLEEAIQRHKRYNLGNLQRRPNRIDTEDEDEPPIPVKAACLVGIDSSMKTLEEWLTGDGERRLRVVSIVGFGGIGKTTLAKELYCKLGWQFECRAFARSSQKPDMRRLLTSILLQIRRHQLPNDLELGNLADTIRAYLQDKKYFIIIDDLWDASLWDIIHRALPDDKCCSRVLTTTEIDILAQRCCGHSSKHIFNMEPLCDKGSCELFFSRFSINQSGNCEEFNKILFEIIRKCGGFPLATIATASILARQQGKIEYYNLISRSLSMNLRTNPTIEGMKQVLSLCYDNLPGRLKACMLYLSLYKEGQTIWKTDLVKQWITEGFICETQGKHMEEVAGSYFDDLVNAGMIQPVDIKYNGDVLSCTVHYMVLNVIRYRSIEENFVTAIDYCQTNTSLADKVRRLSLHFGDVDDAESPAKLRMTQVRSLVFYGFFKSLPSIVEFRFLRVLIIHLWGDRDNISLDLTTVCNFFRLRNLNIACNVTLNLQIKLQGLEYLEILKIDSRVTEIPQEIVLLPSLLHLSLPGDTNLPNGIGHMASLHTLGCFDLSSNSADNVRSLGVLSNVRDLRLTCSTIQCDNLLDNVACLASVLSKLSNLKSLNLSPVVCSSANTLEASVPSNIISFDGLSRVSSPPALLEQLEFSPRICIFSRFPGWIGELGKLSVIKVATRELWQGDIDILSRLNALSALSLYVRTAPTERIIFHKEGFAVLIFFKFTCSSPCLAFKKEAMSNVRRLKVGFSAKTLEQCSQDVVGAGFENLTGLEVLSVKIGGAGSDESIRETVQSVLEHAFGKRGGNPIINVQLVDRMSVVAQKEQCQTLERPDVITKTDSEGQCTIGELGLTEDTKIRGDDKRITLSLELSAHTENPDRSSADKFTRSVVSGRELRICKPFASDYNTLARHKLLSLDKELTVKDLNSYLMDPETKDYYIKAQSQEQEILLLRKKLVYALDNELQLLREKHILERRLQDLMMAADEGQEETVSGALKQLSQKKKHLEEKRKLESNLKIEVEELYLFTSSLLSMLAEYNVYPPQLNASTITTCIKLPLHTTLFSVPLLARITSVSSGVRVTLTYPPLLPTSWLPIRLVVCFLVTPQTTRGTAALTSLLAGSFISRHVVFDESDFPFSTTSTPASDHELETLFPTDPMAHWVLRGCTQRLGVDYDETFSPVVKPATVRTVLLLALSRSWPLDVKNAFLHGTLTETVYCSQPVGFVDPARPEMVCRLNKSLYGVKLAPRAWYSRFATFLVSLGFTGASQTLLLFVYHRGDKTTYLLLYVDDIVLTASSQHLLQNIITSLQQEFAMKDLGVLHHFLGVTVEPCPSWFLLHQRQYALDFLERAGMTDYNPCDHLPGVEGFQIVGEPRPGFTLTACGFPTNGTTLCTFQWVRYLEDGTEHFIEGATMYDYLVTAYDVGTILAIHCIPQDDNGCQGDLVREFANYGNKITSVDEQSRGSIVLVVQSKQNTYPATAEAEAGCYAIEVATILSPSRPKTSWPPSSDR</sequence>
<evidence type="ECO:0000259" key="11">
    <source>
        <dbReference type="Pfam" id="PF18052"/>
    </source>
</evidence>
<dbReference type="InterPro" id="IPR027417">
    <property type="entry name" value="P-loop_NTPase"/>
</dbReference>
<dbReference type="PRINTS" id="PR00364">
    <property type="entry name" value="DISEASERSIST"/>
</dbReference>
<dbReference type="Pfam" id="PF07727">
    <property type="entry name" value="RVT_2"/>
    <property type="match status" value="1"/>
</dbReference>
<comment type="similarity">
    <text evidence="1">Belongs to the disease resistance NB-LRR family.</text>
</comment>
<dbReference type="GO" id="GO:0009626">
    <property type="term" value="P:plant-type hypersensitive response"/>
    <property type="evidence" value="ECO:0007669"/>
    <property type="project" value="UniProtKB-ARBA"/>
</dbReference>
<keyword evidence="15" id="KW-1185">Reference proteome</keyword>
<name>A0AAQ3U502_PASNO</name>
<dbReference type="Gene3D" id="2.60.40.2700">
    <property type="match status" value="1"/>
</dbReference>
<evidence type="ECO:0000256" key="8">
    <source>
        <dbReference type="SAM" id="MobiDB-lite"/>
    </source>
</evidence>
<dbReference type="InterPro" id="IPR036388">
    <property type="entry name" value="WH-like_DNA-bd_sf"/>
</dbReference>
<evidence type="ECO:0000256" key="2">
    <source>
        <dbReference type="ARBA" id="ARBA00022614"/>
    </source>
</evidence>
<dbReference type="PANTHER" id="PTHR23155:SF1094">
    <property type="entry name" value="OS11G0686400 PROTEIN"/>
    <property type="match status" value="1"/>
</dbReference>
<dbReference type="InterPro" id="IPR002182">
    <property type="entry name" value="NB-ARC"/>
</dbReference>
<keyword evidence="4" id="KW-0547">Nucleotide-binding</keyword>
<evidence type="ECO:0000313" key="15">
    <source>
        <dbReference type="Proteomes" id="UP001341281"/>
    </source>
</evidence>
<organism evidence="14 15">
    <name type="scientific">Paspalum notatum var. saurae</name>
    <dbReference type="NCBI Taxonomy" id="547442"/>
    <lineage>
        <taxon>Eukaryota</taxon>
        <taxon>Viridiplantae</taxon>
        <taxon>Streptophyta</taxon>
        <taxon>Embryophyta</taxon>
        <taxon>Tracheophyta</taxon>
        <taxon>Spermatophyta</taxon>
        <taxon>Magnoliopsida</taxon>
        <taxon>Liliopsida</taxon>
        <taxon>Poales</taxon>
        <taxon>Poaceae</taxon>
        <taxon>PACMAD clade</taxon>
        <taxon>Panicoideae</taxon>
        <taxon>Andropogonodae</taxon>
        <taxon>Paspaleae</taxon>
        <taxon>Paspalinae</taxon>
        <taxon>Paspalum</taxon>
    </lineage>
</organism>
<evidence type="ECO:0000259" key="10">
    <source>
        <dbReference type="Pfam" id="PF07727"/>
    </source>
</evidence>
<evidence type="ECO:0000256" key="5">
    <source>
        <dbReference type="ARBA" id="ARBA00022821"/>
    </source>
</evidence>
<feature type="domain" description="Reverse transcriptase Ty1/copia-type" evidence="10">
    <location>
        <begin position="1350"/>
        <end position="1549"/>
    </location>
</feature>
<evidence type="ECO:0000256" key="6">
    <source>
        <dbReference type="ARBA" id="ARBA00023054"/>
    </source>
</evidence>
<evidence type="ECO:0000256" key="3">
    <source>
        <dbReference type="ARBA" id="ARBA00022737"/>
    </source>
</evidence>
<feature type="compositionally biased region" description="Acidic residues" evidence="8">
    <location>
        <begin position="8"/>
        <end position="17"/>
    </location>
</feature>
<dbReference type="GO" id="GO:0002758">
    <property type="term" value="P:innate immune response-activating signaling pathway"/>
    <property type="evidence" value="ECO:0007669"/>
    <property type="project" value="UniProtKB-ARBA"/>
</dbReference>
<keyword evidence="2" id="KW-0433">Leucine-rich repeat</keyword>
<dbReference type="SUPFAM" id="SSF56672">
    <property type="entry name" value="DNA/RNA polymerases"/>
    <property type="match status" value="1"/>
</dbReference>
<dbReference type="FunFam" id="1.10.10.10:FF:000322">
    <property type="entry name" value="Probable disease resistance protein At1g63360"/>
    <property type="match status" value="1"/>
</dbReference>
<evidence type="ECO:0000256" key="7">
    <source>
        <dbReference type="SAM" id="Coils"/>
    </source>
</evidence>
<dbReference type="Gene3D" id="3.80.10.10">
    <property type="entry name" value="Ribonuclease Inhibitor"/>
    <property type="match status" value="1"/>
</dbReference>
<evidence type="ECO:0000313" key="14">
    <source>
        <dbReference type="EMBL" id="WVZ83345.1"/>
    </source>
</evidence>
<dbReference type="Proteomes" id="UP001341281">
    <property type="component" value="Chromosome 07"/>
</dbReference>
<dbReference type="Pfam" id="PF00931">
    <property type="entry name" value="NB-ARC"/>
    <property type="match status" value="1"/>
</dbReference>
<keyword evidence="6 7" id="KW-0175">Coiled coil</keyword>
<dbReference type="EMBL" id="CP144751">
    <property type="protein sequence ID" value="WVZ83345.1"/>
    <property type="molecule type" value="Genomic_DNA"/>
</dbReference>
<protein>
    <submittedName>
        <fullName evidence="14">Uncharacterized protein</fullName>
    </submittedName>
</protein>
<evidence type="ECO:0000256" key="1">
    <source>
        <dbReference type="ARBA" id="ARBA00008894"/>
    </source>
</evidence>
<dbReference type="Gene3D" id="1.10.10.10">
    <property type="entry name" value="Winged helix-like DNA-binding domain superfamily/Winged helix DNA-binding domain"/>
    <property type="match status" value="1"/>
</dbReference>
<feature type="domain" description="Disease resistance N-terminal" evidence="11">
    <location>
        <begin position="83"/>
        <end position="169"/>
    </location>
</feature>
<accession>A0AAQ3U502</accession>
<feature type="region of interest" description="Disordered" evidence="8">
    <location>
        <begin position="1"/>
        <end position="60"/>
    </location>
</feature>
<proteinExistence type="inferred from homology"/>
<feature type="domain" description="Disease resistance protein winged helix" evidence="12">
    <location>
        <begin position="508"/>
        <end position="578"/>
    </location>
</feature>
<dbReference type="Gene3D" id="3.40.50.300">
    <property type="entry name" value="P-loop containing nucleotide triphosphate hydrolases"/>
    <property type="match status" value="1"/>
</dbReference>
<dbReference type="SUPFAM" id="SSF52540">
    <property type="entry name" value="P-loop containing nucleoside triphosphate hydrolases"/>
    <property type="match status" value="1"/>
</dbReference>
<dbReference type="InterPro" id="IPR044974">
    <property type="entry name" value="Disease_R_plants"/>
</dbReference>
<feature type="domain" description="Disease resistance R13L4/SHOC-2-like LRR" evidence="13">
    <location>
        <begin position="628"/>
        <end position="997"/>
    </location>
</feature>
<feature type="domain" description="NB-ARC" evidence="9">
    <location>
        <begin position="252"/>
        <end position="414"/>
    </location>
</feature>
<keyword evidence="5" id="KW-0611">Plant defense</keyword>
<evidence type="ECO:0000256" key="4">
    <source>
        <dbReference type="ARBA" id="ARBA00022741"/>
    </source>
</evidence>
<dbReference type="Gene3D" id="1.20.5.4130">
    <property type="match status" value="1"/>
</dbReference>
<dbReference type="InterPro" id="IPR032675">
    <property type="entry name" value="LRR_dom_sf"/>
</dbReference>
<dbReference type="PANTHER" id="PTHR23155">
    <property type="entry name" value="DISEASE RESISTANCE PROTEIN RP"/>
    <property type="match status" value="1"/>
</dbReference>
<dbReference type="Pfam" id="PF23598">
    <property type="entry name" value="LRR_14"/>
    <property type="match status" value="1"/>
</dbReference>
<dbReference type="InterPro" id="IPR041118">
    <property type="entry name" value="Rx_N"/>
</dbReference>
<evidence type="ECO:0000259" key="9">
    <source>
        <dbReference type="Pfam" id="PF00931"/>
    </source>
</evidence>
<feature type="coiled-coil region" evidence="7">
    <location>
        <begin position="1163"/>
        <end position="1215"/>
    </location>
</feature>
<feature type="non-terminal residue" evidence="14">
    <location>
        <position position="1701"/>
    </location>
</feature>
<dbReference type="SUPFAM" id="SSF52058">
    <property type="entry name" value="L domain-like"/>
    <property type="match status" value="1"/>
</dbReference>
<dbReference type="InterPro" id="IPR058922">
    <property type="entry name" value="WHD_DRP"/>
</dbReference>
<dbReference type="Pfam" id="PF18052">
    <property type="entry name" value="Rx_N"/>
    <property type="match status" value="1"/>
</dbReference>
<dbReference type="Pfam" id="PF23559">
    <property type="entry name" value="WHD_DRP"/>
    <property type="match status" value="1"/>
</dbReference>
<keyword evidence="3" id="KW-0677">Repeat</keyword>
<gene>
    <name evidence="14" type="ORF">U9M48_030504</name>
</gene>
<dbReference type="GO" id="GO:0042742">
    <property type="term" value="P:defense response to bacterium"/>
    <property type="evidence" value="ECO:0007669"/>
    <property type="project" value="UniProtKB-ARBA"/>
</dbReference>
<dbReference type="GO" id="GO:0043531">
    <property type="term" value="F:ADP binding"/>
    <property type="evidence" value="ECO:0007669"/>
    <property type="project" value="InterPro"/>
</dbReference>
<dbReference type="InterPro" id="IPR043502">
    <property type="entry name" value="DNA/RNA_pol_sf"/>
</dbReference>
<evidence type="ECO:0000259" key="13">
    <source>
        <dbReference type="Pfam" id="PF23598"/>
    </source>
</evidence>
<dbReference type="InterPro" id="IPR055414">
    <property type="entry name" value="LRR_R13L4/SHOC2-like"/>
</dbReference>